<protein>
    <submittedName>
        <fullName evidence="2">Uncharacterized protein</fullName>
    </submittedName>
</protein>
<evidence type="ECO:0000313" key="3">
    <source>
        <dbReference type="Proteomes" id="UP001497444"/>
    </source>
</evidence>
<sequence length="292" mass="31958">MVNPVRATQQQLTPTLSQGSLERTSCTLDEEQQAGCSSISRRFSGIGSSSSSSSSAGSGSSASDDCHSSRVIWVAGINGGTDKDHAHAGLKHIFQQIVGPGDHIFALVLFDNIPSELGITFAFTRDGFRGTAERKMLKWLSEKLNLWRGYLQNLGVHCREKNVTLELRVCAAHSLGETAVREAQFLQATDIILERNDGNDSTTRKIAKLLSEKTEARVGLMQKRQTSNKLEAVLQVPENRQPHDFGSHELTLSLDKQTLISNMLNGLRVVCLESEDPFYLSISIDLSSGISK</sequence>
<dbReference type="EMBL" id="OZ020106">
    <property type="protein sequence ID" value="CAK9258666.1"/>
    <property type="molecule type" value="Genomic_DNA"/>
</dbReference>
<reference evidence="2" key="1">
    <citation type="submission" date="2024-02" db="EMBL/GenBank/DDBJ databases">
        <authorList>
            <consortium name="ELIXIR-Norway"/>
            <consortium name="Elixir Norway"/>
        </authorList>
    </citation>
    <scope>NUCLEOTIDE SEQUENCE</scope>
</reference>
<proteinExistence type="predicted"/>
<name>A0ABP0VVY9_9BRYO</name>
<evidence type="ECO:0000313" key="2">
    <source>
        <dbReference type="EMBL" id="CAK9258666.1"/>
    </source>
</evidence>
<gene>
    <name evidence="2" type="ORF">CSSPJE1EN1_LOCUS4144</name>
</gene>
<evidence type="ECO:0000256" key="1">
    <source>
        <dbReference type="SAM" id="MobiDB-lite"/>
    </source>
</evidence>
<dbReference type="Proteomes" id="UP001497444">
    <property type="component" value="Chromosome 11"/>
</dbReference>
<accession>A0ABP0VVY9</accession>
<organism evidence="2 3">
    <name type="scientific">Sphagnum jensenii</name>
    <dbReference type="NCBI Taxonomy" id="128206"/>
    <lineage>
        <taxon>Eukaryota</taxon>
        <taxon>Viridiplantae</taxon>
        <taxon>Streptophyta</taxon>
        <taxon>Embryophyta</taxon>
        <taxon>Bryophyta</taxon>
        <taxon>Sphagnophytina</taxon>
        <taxon>Sphagnopsida</taxon>
        <taxon>Sphagnales</taxon>
        <taxon>Sphagnaceae</taxon>
        <taxon>Sphagnum</taxon>
    </lineage>
</organism>
<keyword evidence="3" id="KW-1185">Reference proteome</keyword>
<feature type="region of interest" description="Disordered" evidence="1">
    <location>
        <begin position="1"/>
        <end position="29"/>
    </location>
</feature>
<feature type="compositionally biased region" description="Polar residues" evidence="1">
    <location>
        <begin position="1"/>
        <end position="27"/>
    </location>
</feature>